<dbReference type="InterPro" id="IPR000531">
    <property type="entry name" value="Beta-barrel_TonB"/>
</dbReference>
<keyword evidence="16" id="KW-0675">Receptor</keyword>
<evidence type="ECO:0000256" key="12">
    <source>
        <dbReference type="SAM" id="MobiDB-lite"/>
    </source>
</evidence>
<evidence type="ECO:0000256" key="5">
    <source>
        <dbReference type="ARBA" id="ARBA00022729"/>
    </source>
</evidence>
<evidence type="ECO:0000256" key="7">
    <source>
        <dbReference type="ARBA" id="ARBA00023136"/>
    </source>
</evidence>
<accession>A0A1I6KBA3</accession>
<gene>
    <name evidence="16" type="ORF">SAMN05192580_1514</name>
</gene>
<evidence type="ECO:0000256" key="9">
    <source>
        <dbReference type="PROSITE-ProRule" id="PRU01360"/>
    </source>
</evidence>
<dbReference type="PROSITE" id="PS01156">
    <property type="entry name" value="TONB_DEPENDENT_REC_2"/>
    <property type="match status" value="1"/>
</dbReference>
<keyword evidence="8 9" id="KW-0998">Cell outer membrane</keyword>
<dbReference type="OrthoDB" id="7051241at2"/>
<feature type="region of interest" description="Disordered" evidence="12">
    <location>
        <begin position="28"/>
        <end position="56"/>
    </location>
</feature>
<evidence type="ECO:0000256" key="2">
    <source>
        <dbReference type="ARBA" id="ARBA00022448"/>
    </source>
</evidence>
<dbReference type="PANTHER" id="PTHR47234">
    <property type="match status" value="1"/>
</dbReference>
<evidence type="ECO:0000256" key="13">
    <source>
        <dbReference type="SAM" id="SignalP"/>
    </source>
</evidence>
<evidence type="ECO:0000259" key="14">
    <source>
        <dbReference type="Pfam" id="PF00593"/>
    </source>
</evidence>
<evidence type="ECO:0000256" key="8">
    <source>
        <dbReference type="ARBA" id="ARBA00023237"/>
    </source>
</evidence>
<dbReference type="GO" id="GO:0009279">
    <property type="term" value="C:cell outer membrane"/>
    <property type="evidence" value="ECO:0007669"/>
    <property type="project" value="UniProtKB-SubCell"/>
</dbReference>
<evidence type="ECO:0000256" key="10">
    <source>
        <dbReference type="PROSITE-ProRule" id="PRU10144"/>
    </source>
</evidence>
<dbReference type="InterPro" id="IPR036942">
    <property type="entry name" value="Beta-barrel_TonB_sf"/>
</dbReference>
<dbReference type="Pfam" id="PF07715">
    <property type="entry name" value="Plug"/>
    <property type="match status" value="1"/>
</dbReference>
<keyword evidence="5 13" id="KW-0732">Signal</keyword>
<dbReference type="Gene3D" id="2.40.170.20">
    <property type="entry name" value="TonB-dependent receptor, beta-barrel domain"/>
    <property type="match status" value="1"/>
</dbReference>
<feature type="domain" description="TonB-dependent receptor plug" evidence="15">
    <location>
        <begin position="76"/>
        <end position="183"/>
    </location>
</feature>
<dbReference type="AlphaFoldDB" id="A0A1I6KBA3"/>
<proteinExistence type="inferred from homology"/>
<dbReference type="InterPro" id="IPR037066">
    <property type="entry name" value="Plug_dom_sf"/>
</dbReference>
<dbReference type="STRING" id="1166337.SAMN05192580_1514"/>
<evidence type="ECO:0000313" key="16">
    <source>
        <dbReference type="EMBL" id="SFR88308.1"/>
    </source>
</evidence>
<organism evidence="16 17">
    <name type="scientific">Sphingomonas jatrophae</name>
    <dbReference type="NCBI Taxonomy" id="1166337"/>
    <lineage>
        <taxon>Bacteria</taxon>
        <taxon>Pseudomonadati</taxon>
        <taxon>Pseudomonadota</taxon>
        <taxon>Alphaproteobacteria</taxon>
        <taxon>Sphingomonadales</taxon>
        <taxon>Sphingomonadaceae</taxon>
        <taxon>Sphingomonas</taxon>
    </lineage>
</organism>
<evidence type="ECO:0000256" key="3">
    <source>
        <dbReference type="ARBA" id="ARBA00022452"/>
    </source>
</evidence>
<feature type="chain" id="PRO_5011459551" evidence="13">
    <location>
        <begin position="27"/>
        <end position="996"/>
    </location>
</feature>
<dbReference type="PROSITE" id="PS52016">
    <property type="entry name" value="TONB_DEPENDENT_REC_3"/>
    <property type="match status" value="1"/>
</dbReference>
<keyword evidence="4 9" id="KW-0812">Transmembrane</keyword>
<dbReference type="RefSeq" id="WP_093312910.1">
    <property type="nucleotide sequence ID" value="NZ_FOZG01000001.1"/>
</dbReference>
<feature type="short sequence motif" description="TonB C-terminal box" evidence="10">
    <location>
        <begin position="979"/>
        <end position="996"/>
    </location>
</feature>
<dbReference type="EMBL" id="FOZG01000001">
    <property type="protein sequence ID" value="SFR88308.1"/>
    <property type="molecule type" value="Genomic_DNA"/>
</dbReference>
<dbReference type="PANTHER" id="PTHR47234:SF2">
    <property type="entry name" value="TONB-DEPENDENT RECEPTOR"/>
    <property type="match status" value="1"/>
</dbReference>
<evidence type="ECO:0000256" key="11">
    <source>
        <dbReference type="RuleBase" id="RU003357"/>
    </source>
</evidence>
<evidence type="ECO:0000259" key="15">
    <source>
        <dbReference type="Pfam" id="PF07715"/>
    </source>
</evidence>
<dbReference type="Gene3D" id="2.170.130.10">
    <property type="entry name" value="TonB-dependent receptor, plug domain"/>
    <property type="match status" value="1"/>
</dbReference>
<reference evidence="16 17" key="1">
    <citation type="submission" date="2016-10" db="EMBL/GenBank/DDBJ databases">
        <authorList>
            <person name="de Groot N.N."/>
        </authorList>
    </citation>
    <scope>NUCLEOTIDE SEQUENCE [LARGE SCALE GENOMIC DNA]</scope>
    <source>
        <strain evidence="16 17">S5-249</strain>
    </source>
</reference>
<evidence type="ECO:0000256" key="6">
    <source>
        <dbReference type="ARBA" id="ARBA00023077"/>
    </source>
</evidence>
<dbReference type="InterPro" id="IPR012910">
    <property type="entry name" value="Plug_dom"/>
</dbReference>
<evidence type="ECO:0000313" key="17">
    <source>
        <dbReference type="Proteomes" id="UP000198824"/>
    </source>
</evidence>
<name>A0A1I6KBA3_9SPHN</name>
<keyword evidence="7 9" id="KW-0472">Membrane</keyword>
<dbReference type="Pfam" id="PF00593">
    <property type="entry name" value="TonB_dep_Rec_b-barrel"/>
    <property type="match status" value="1"/>
</dbReference>
<protein>
    <submittedName>
        <fullName evidence="16">TonB-dependent Receptor Plug Domain</fullName>
    </submittedName>
</protein>
<dbReference type="SUPFAM" id="SSF56935">
    <property type="entry name" value="Porins"/>
    <property type="match status" value="1"/>
</dbReference>
<dbReference type="Proteomes" id="UP000198824">
    <property type="component" value="Unassembled WGS sequence"/>
</dbReference>
<feature type="signal peptide" evidence="13">
    <location>
        <begin position="1"/>
        <end position="26"/>
    </location>
</feature>
<keyword evidence="6 11" id="KW-0798">TonB box</keyword>
<dbReference type="InterPro" id="IPR039426">
    <property type="entry name" value="TonB-dep_rcpt-like"/>
</dbReference>
<comment type="similarity">
    <text evidence="9 11">Belongs to the TonB-dependent receptor family.</text>
</comment>
<dbReference type="InterPro" id="IPR010917">
    <property type="entry name" value="TonB_rcpt_CS"/>
</dbReference>
<evidence type="ECO:0000256" key="4">
    <source>
        <dbReference type="ARBA" id="ARBA00022692"/>
    </source>
</evidence>
<keyword evidence="17" id="KW-1185">Reference proteome</keyword>
<sequence length="996" mass="104389">MSARLRCTLLATSLLVSSALASPAWAQTDSAPGTAADATSPAPGIQAPENSPVAESSTGEIVVTGTLIRDPNAVASAPVQVVGRDEIRLRQSNTAEEILRTLPGAVPSVGSAVNNGGAGSFYADLRGLGNFRNVVLLDGNRIAPADLLGRVDLNNIPLALVERVDTLTGGASTTYGADAITGVVNFITRSNFTGAEIAASKQITERGDGAYFRGDVTLGSDFADGKGNAVLSFGYQKSDPVYQGARGFSATQIDSYTGRPGGSSTSLPSSFSVGALGTQQLNVATGALVTPYQPFNYNPYNVFQTPFKRYNVYSAAHYEVADDVELYGRGMYSKNTVSTIVAPSGVFGALVTLPLSNPYLPAAARASFCANNDFNPNLAGIQTLTPAQCAAGAVATSPNDPNYRTFTTQLRIRTTDVGPRIDVYETQLFDIRGGVRGKISSDISFDVSGSYGESENFHGQDNYVSLTRVRDALLATNPNNCLSGTAGCVPLNIFGNAGAITEAQAAGLRVPATSRITSSLTQVRGQINGSVGLSSPLAERPVSFAIGGEYRKYKAAQEADALARNPSELGGGGGAITPFTGGYDVIEGFGEIIAPLVQNQPFIQELSLEAGIRQSHYSIKAPGSPSFNTTTWKAGGSWQPVDAIKFRGVYQRAIRAPNISELFQPSSTGLGSLNIDPCAGRAPTTNAALRAVCLAQGAPAFAIGVIQNPAAGQPNQTTGGNLALKPEKATTYTLGAVIRPSFVPSLTVTIDYYNIKIEDAITIPTPQDAINACFGAISAASATDPACTGIRRNPITGALDGDAGTTGGVLLGRSNAGRLSTDGIDLGVNWRHDFGPALLNLSFQGNWTNSSKFRATPISVNRECVGFYSANCGYSGSIQPEFSWNQRTTVTVGPADVSLLWRHVDAVRQEPLDVLANGPAFGTFGRIKSYDIFDSSIRFRAAEQLELTITVTNLFDKQPPIVGGSIGNVLFGSGNTYPSTYDALGRRFAFGGRLTF</sequence>
<feature type="domain" description="TonB-dependent receptor-like beta-barrel" evidence="14">
    <location>
        <begin position="432"/>
        <end position="954"/>
    </location>
</feature>
<evidence type="ECO:0000256" key="1">
    <source>
        <dbReference type="ARBA" id="ARBA00004571"/>
    </source>
</evidence>
<keyword evidence="3 9" id="KW-1134">Transmembrane beta strand</keyword>
<keyword evidence="2 9" id="KW-0813">Transport</keyword>
<comment type="subcellular location">
    <subcellularLocation>
        <location evidence="1 9">Cell outer membrane</location>
        <topology evidence="1 9">Multi-pass membrane protein</topology>
    </subcellularLocation>
</comment>